<evidence type="ECO:0008006" key="4">
    <source>
        <dbReference type="Google" id="ProtNLM"/>
    </source>
</evidence>
<evidence type="ECO:0000313" key="2">
    <source>
        <dbReference type="EMBL" id="HIQ30111.1"/>
    </source>
</evidence>
<organism evidence="2 3">
    <name type="scientific">Caldiarchaeum subterraneum</name>
    <dbReference type="NCBI Taxonomy" id="311458"/>
    <lineage>
        <taxon>Archaea</taxon>
        <taxon>Nitrososphaerota</taxon>
        <taxon>Candidatus Caldarchaeales</taxon>
        <taxon>Candidatus Caldarchaeaceae</taxon>
        <taxon>Candidatus Caldarchaeum</taxon>
    </lineage>
</organism>
<feature type="transmembrane region" description="Helical" evidence="1">
    <location>
        <begin position="21"/>
        <end position="40"/>
    </location>
</feature>
<keyword evidence="1" id="KW-0812">Transmembrane</keyword>
<keyword evidence="1" id="KW-1133">Transmembrane helix</keyword>
<feature type="transmembrane region" description="Helical" evidence="1">
    <location>
        <begin position="192"/>
        <end position="214"/>
    </location>
</feature>
<gene>
    <name evidence="2" type="ORF">EYH45_06070</name>
</gene>
<dbReference type="Proteomes" id="UP000608579">
    <property type="component" value="Unassembled WGS sequence"/>
</dbReference>
<dbReference type="GO" id="GO:0140359">
    <property type="term" value="F:ABC-type transporter activity"/>
    <property type="evidence" value="ECO:0007669"/>
    <property type="project" value="InterPro"/>
</dbReference>
<feature type="transmembrane region" description="Helical" evidence="1">
    <location>
        <begin position="156"/>
        <end position="180"/>
    </location>
</feature>
<proteinExistence type="predicted"/>
<feature type="transmembrane region" description="Helical" evidence="1">
    <location>
        <begin position="282"/>
        <end position="306"/>
    </location>
</feature>
<feature type="transmembrane region" description="Helical" evidence="1">
    <location>
        <begin position="71"/>
        <end position="91"/>
    </location>
</feature>
<dbReference type="GO" id="GO:0005886">
    <property type="term" value="C:plasma membrane"/>
    <property type="evidence" value="ECO:0007669"/>
    <property type="project" value="UniProtKB-SubCell"/>
</dbReference>
<protein>
    <recommendedName>
        <fullName evidence="4">ABC transporter permease</fullName>
    </recommendedName>
</protein>
<reference evidence="2" key="1">
    <citation type="journal article" date="2020" name="ISME J.">
        <title>Gammaproteobacteria mediating utilization of methyl-, sulfur- and petroleum organic compounds in deep ocean hydrothermal plumes.</title>
        <authorList>
            <person name="Zhou Z."/>
            <person name="Liu Y."/>
            <person name="Pan J."/>
            <person name="Cron B.R."/>
            <person name="Toner B.M."/>
            <person name="Anantharaman K."/>
            <person name="Breier J.A."/>
            <person name="Dick G.J."/>
            <person name="Li M."/>
        </authorList>
    </citation>
    <scope>NUCLEOTIDE SEQUENCE</scope>
    <source>
        <strain evidence="2">SZUA-1515</strain>
    </source>
</reference>
<dbReference type="Pfam" id="PF12679">
    <property type="entry name" value="ABC2_membrane_2"/>
    <property type="match status" value="1"/>
</dbReference>
<keyword evidence="1" id="KW-0472">Membrane</keyword>
<comment type="caution">
    <text evidence="2">The sequence shown here is derived from an EMBL/GenBank/DDBJ whole genome shotgun (WGS) entry which is preliminary data.</text>
</comment>
<sequence>MRGSTVIIQKELAENFTSKRFITTYILIFLSSVATAFLGFQELAQVGLTKFESDVIFLVLFSGAASPTPSFIFFLSVLASILGIALGFDAVNREIASGSMVRLLSNPIYRDSILVGKIIGGFITIALVIGSIMGITTGVDILLAGFGPTLDGALRIFYFTLATILYAWIWFSMALFFSTVFNRIATSALTSLAAWIFLSFFTGMLASVMAQILIPVTIFSPPEALIAREELRLALSRISPSVLFTEVASALLNPQIRTLGPIYIYSRDLPTPTPLTIDDTLFIIWPHIAAFIAEITIFLTLAYILFMRKEIRTRFE</sequence>
<dbReference type="AlphaFoldDB" id="A0A832ZX30"/>
<dbReference type="PANTHER" id="PTHR43471">
    <property type="entry name" value="ABC TRANSPORTER PERMEASE"/>
    <property type="match status" value="1"/>
</dbReference>
<evidence type="ECO:0000313" key="3">
    <source>
        <dbReference type="Proteomes" id="UP000608579"/>
    </source>
</evidence>
<dbReference type="PANTHER" id="PTHR43471:SF14">
    <property type="entry name" value="ABC-2 TYPE TRANSPORT SYSTEM PERMEASE PROTEIN"/>
    <property type="match status" value="1"/>
</dbReference>
<evidence type="ECO:0000256" key="1">
    <source>
        <dbReference type="SAM" id="Phobius"/>
    </source>
</evidence>
<accession>A0A832ZX30</accession>
<name>A0A832ZX30_CALS0</name>
<dbReference type="EMBL" id="DQVM01000114">
    <property type="protein sequence ID" value="HIQ30111.1"/>
    <property type="molecule type" value="Genomic_DNA"/>
</dbReference>
<feature type="transmembrane region" description="Helical" evidence="1">
    <location>
        <begin position="112"/>
        <end position="136"/>
    </location>
</feature>